<keyword evidence="3" id="KW-1185">Reference proteome</keyword>
<sequence>MLKLIFILLMTLSACAGSSTKTVNTTDIASQSIKQHPAANAEETTETLELHFAQVIQFQNINLRLIDIEDSRCAIGVTCIWAGQMVVKLEVSNGKGEPTQIKLIHKREPVVVDVFGYSMGLLNIDPHPKKDKVIQASEQIVQLEITSANNN</sequence>
<comment type="caution">
    <text evidence="2">The sequence shown here is derived from an EMBL/GenBank/DDBJ whole genome shotgun (WGS) entry which is preliminary data.</text>
</comment>
<accession>A0A148KLF4</accession>
<keyword evidence="1" id="KW-0732">Signal</keyword>
<dbReference type="Proteomes" id="UP000070299">
    <property type="component" value="Unassembled WGS sequence"/>
</dbReference>
<name>A0A148KLF4_9ALTE</name>
<evidence type="ECO:0008006" key="4">
    <source>
        <dbReference type="Google" id="ProtNLM"/>
    </source>
</evidence>
<dbReference type="PROSITE" id="PS51257">
    <property type="entry name" value="PROKAR_LIPOPROTEIN"/>
    <property type="match status" value="1"/>
</dbReference>
<feature type="chain" id="PRO_5007550162" description="Lipoprotein" evidence="1">
    <location>
        <begin position="17"/>
        <end position="151"/>
    </location>
</feature>
<evidence type="ECO:0000313" key="2">
    <source>
        <dbReference type="EMBL" id="KXI27146.1"/>
    </source>
</evidence>
<reference evidence="3" key="1">
    <citation type="submission" date="2016-02" db="EMBL/GenBank/DDBJ databases">
        <authorList>
            <person name="Schultz-Johansen M."/>
            <person name="Glaring M.A."/>
            <person name="Bech P.K."/>
            <person name="Stougaard P."/>
        </authorList>
    </citation>
    <scope>NUCLEOTIDE SEQUENCE [LARGE SCALE GENOMIC DNA]</scope>
    <source>
        <strain evidence="3">S66</strain>
    </source>
</reference>
<dbReference type="EMBL" id="LSNE01000015">
    <property type="protein sequence ID" value="KXI27146.1"/>
    <property type="molecule type" value="Genomic_DNA"/>
</dbReference>
<gene>
    <name evidence="2" type="ORF">AX660_01805</name>
</gene>
<organism evidence="2 3">
    <name type="scientific">Paraglaciecola hydrolytica</name>
    <dbReference type="NCBI Taxonomy" id="1799789"/>
    <lineage>
        <taxon>Bacteria</taxon>
        <taxon>Pseudomonadati</taxon>
        <taxon>Pseudomonadota</taxon>
        <taxon>Gammaproteobacteria</taxon>
        <taxon>Alteromonadales</taxon>
        <taxon>Alteromonadaceae</taxon>
        <taxon>Paraglaciecola</taxon>
    </lineage>
</organism>
<dbReference type="RefSeq" id="WP_068381551.1">
    <property type="nucleotide sequence ID" value="NZ_LSNE01000015.1"/>
</dbReference>
<dbReference type="STRING" id="1799789.AX660_01805"/>
<evidence type="ECO:0000313" key="3">
    <source>
        <dbReference type="Proteomes" id="UP000070299"/>
    </source>
</evidence>
<proteinExistence type="predicted"/>
<dbReference type="AlphaFoldDB" id="A0A148KLF4"/>
<dbReference type="OrthoDB" id="163809at2"/>
<protein>
    <recommendedName>
        <fullName evidence="4">Lipoprotein</fullName>
    </recommendedName>
</protein>
<evidence type="ECO:0000256" key="1">
    <source>
        <dbReference type="SAM" id="SignalP"/>
    </source>
</evidence>
<feature type="signal peptide" evidence="1">
    <location>
        <begin position="1"/>
        <end position="16"/>
    </location>
</feature>